<dbReference type="EMBL" id="JABBGK010000001">
    <property type="protein sequence ID" value="NML72977.1"/>
    <property type="molecule type" value="Genomic_DNA"/>
</dbReference>
<accession>A0A7Y0ATB7</accession>
<dbReference type="RefSeq" id="WP_169586920.1">
    <property type="nucleotide sequence ID" value="NZ_JABBGK010000001.1"/>
</dbReference>
<dbReference type="PIRSF" id="PIRSF006324">
    <property type="entry name" value="LeuE"/>
    <property type="match status" value="1"/>
</dbReference>
<comment type="caution">
    <text evidence="8">The sequence shown here is derived from an EMBL/GenBank/DDBJ whole genome shotgun (WGS) entry which is preliminary data.</text>
</comment>
<keyword evidence="3" id="KW-1003">Cell membrane</keyword>
<reference evidence="8 9" key="1">
    <citation type="submission" date="2020-04" db="EMBL/GenBank/DDBJ databases">
        <title>Rhizobium sp. S-51 isolated from soil.</title>
        <authorList>
            <person name="Dahal R.H."/>
        </authorList>
    </citation>
    <scope>NUCLEOTIDE SEQUENCE [LARGE SCALE GENOMIC DNA]</scope>
    <source>
        <strain evidence="8 9">S-51</strain>
    </source>
</reference>
<sequence length="203" mass="21512">MLTEFIITSLIVIATPGTGALYTIATGLANGRAAAMVAAFGCTLGILPHMAAAMAGLAAVLATNETAFNILKFAGALYLIWMAISIWRDRSLLAPSGEAQRRGSLETIRHAILINLLNPKLSIFFLALLPQFVHPDDPGALPAMAGYGLAFMAMTFAVFALYGIFAAMTRDRVLSSARLTNLIRRVFAAGFLALGIRLALAGR</sequence>
<feature type="transmembrane region" description="Helical" evidence="7">
    <location>
        <begin position="108"/>
        <end position="129"/>
    </location>
</feature>
<keyword evidence="5 7" id="KW-1133">Transmembrane helix</keyword>
<evidence type="ECO:0000313" key="9">
    <source>
        <dbReference type="Proteomes" id="UP000541470"/>
    </source>
</evidence>
<name>A0A7Y0ATB7_9HYPH</name>
<dbReference type="AlphaFoldDB" id="A0A7Y0ATB7"/>
<feature type="transmembrane region" description="Helical" evidence="7">
    <location>
        <begin position="67"/>
        <end position="87"/>
    </location>
</feature>
<dbReference type="GO" id="GO:0042970">
    <property type="term" value="F:homoserine transmembrane transporter activity"/>
    <property type="evidence" value="ECO:0007669"/>
    <property type="project" value="TreeGrafter"/>
</dbReference>
<evidence type="ECO:0000256" key="6">
    <source>
        <dbReference type="ARBA" id="ARBA00023136"/>
    </source>
</evidence>
<keyword evidence="4 7" id="KW-0812">Transmembrane</keyword>
<dbReference type="GO" id="GO:0005886">
    <property type="term" value="C:plasma membrane"/>
    <property type="evidence" value="ECO:0007669"/>
    <property type="project" value="UniProtKB-SubCell"/>
</dbReference>
<dbReference type="InterPro" id="IPR001123">
    <property type="entry name" value="LeuE-type"/>
</dbReference>
<dbReference type="PANTHER" id="PTHR30086:SF14">
    <property type="entry name" value="HOMOSERINE_HOMOSERINE LACTONE EFFLUX PROTEIN"/>
    <property type="match status" value="1"/>
</dbReference>
<keyword evidence="6 7" id="KW-0472">Membrane</keyword>
<gene>
    <name evidence="8" type="ORF">HHL25_02445</name>
</gene>
<dbReference type="Pfam" id="PF01810">
    <property type="entry name" value="LysE"/>
    <property type="match status" value="1"/>
</dbReference>
<evidence type="ECO:0000313" key="8">
    <source>
        <dbReference type="EMBL" id="NML72977.1"/>
    </source>
</evidence>
<feature type="transmembrane region" description="Helical" evidence="7">
    <location>
        <begin position="6"/>
        <end position="25"/>
    </location>
</feature>
<organism evidence="8 9">
    <name type="scientific">Rhizobium terricola</name>
    <dbReference type="NCBI Taxonomy" id="2728849"/>
    <lineage>
        <taxon>Bacteria</taxon>
        <taxon>Pseudomonadati</taxon>
        <taxon>Pseudomonadota</taxon>
        <taxon>Alphaproteobacteria</taxon>
        <taxon>Hyphomicrobiales</taxon>
        <taxon>Rhizobiaceae</taxon>
        <taxon>Rhizobium/Agrobacterium group</taxon>
        <taxon>Rhizobium</taxon>
    </lineage>
</organism>
<dbReference type="Proteomes" id="UP000541470">
    <property type="component" value="Unassembled WGS sequence"/>
</dbReference>
<comment type="similarity">
    <text evidence="2">Belongs to the Rht family.</text>
</comment>
<protein>
    <submittedName>
        <fullName evidence="8">LysE family translocator</fullName>
    </submittedName>
</protein>
<proteinExistence type="inferred from homology"/>
<evidence type="ECO:0000256" key="2">
    <source>
        <dbReference type="ARBA" id="ARBA00007928"/>
    </source>
</evidence>
<feature type="transmembrane region" description="Helical" evidence="7">
    <location>
        <begin position="182"/>
        <end position="200"/>
    </location>
</feature>
<evidence type="ECO:0000256" key="4">
    <source>
        <dbReference type="ARBA" id="ARBA00022692"/>
    </source>
</evidence>
<dbReference type="PANTHER" id="PTHR30086">
    <property type="entry name" value="ARGININE EXPORTER PROTEIN ARGO"/>
    <property type="match status" value="1"/>
</dbReference>
<feature type="transmembrane region" description="Helical" evidence="7">
    <location>
        <begin position="149"/>
        <end position="170"/>
    </location>
</feature>
<evidence type="ECO:0000256" key="1">
    <source>
        <dbReference type="ARBA" id="ARBA00004651"/>
    </source>
</evidence>
<evidence type="ECO:0000256" key="7">
    <source>
        <dbReference type="SAM" id="Phobius"/>
    </source>
</evidence>
<evidence type="ECO:0000256" key="3">
    <source>
        <dbReference type="ARBA" id="ARBA00022475"/>
    </source>
</evidence>
<keyword evidence="9" id="KW-1185">Reference proteome</keyword>
<comment type="subcellular location">
    <subcellularLocation>
        <location evidence="1">Cell membrane</location>
        <topology evidence="1">Multi-pass membrane protein</topology>
    </subcellularLocation>
</comment>
<evidence type="ECO:0000256" key="5">
    <source>
        <dbReference type="ARBA" id="ARBA00022989"/>
    </source>
</evidence>
<feature type="transmembrane region" description="Helical" evidence="7">
    <location>
        <begin position="37"/>
        <end position="61"/>
    </location>
</feature>